<accession>A0ABN3QKR0</accession>
<reference evidence="2 3" key="1">
    <citation type="journal article" date="2019" name="Int. J. Syst. Evol. Microbiol.">
        <title>The Global Catalogue of Microorganisms (GCM) 10K type strain sequencing project: providing services to taxonomists for standard genome sequencing and annotation.</title>
        <authorList>
            <consortium name="The Broad Institute Genomics Platform"/>
            <consortium name="The Broad Institute Genome Sequencing Center for Infectious Disease"/>
            <person name="Wu L."/>
            <person name="Ma J."/>
        </authorList>
    </citation>
    <scope>NUCLEOTIDE SEQUENCE [LARGE SCALE GENOMIC DNA]</scope>
    <source>
        <strain evidence="2 3">JCM 6833</strain>
    </source>
</reference>
<protein>
    <submittedName>
        <fullName evidence="2">VOC family protein</fullName>
    </submittedName>
</protein>
<keyword evidence="3" id="KW-1185">Reference proteome</keyword>
<gene>
    <name evidence="2" type="ORF">GCM10010411_77800</name>
</gene>
<evidence type="ECO:0000313" key="3">
    <source>
        <dbReference type="Proteomes" id="UP001501509"/>
    </source>
</evidence>
<dbReference type="PANTHER" id="PTHR36437">
    <property type="entry name" value="GLYOXALASE/BLEOMYCIN RESISTANCE PROTEIN/DIOXYGENASE"/>
    <property type="match status" value="1"/>
</dbReference>
<dbReference type="Proteomes" id="UP001501509">
    <property type="component" value="Unassembled WGS sequence"/>
</dbReference>
<dbReference type="InterPro" id="IPR004360">
    <property type="entry name" value="Glyas_Fos-R_dOase_dom"/>
</dbReference>
<evidence type="ECO:0000313" key="2">
    <source>
        <dbReference type="EMBL" id="GAA2628816.1"/>
    </source>
</evidence>
<feature type="domain" description="VOC" evidence="1">
    <location>
        <begin position="2"/>
        <end position="120"/>
    </location>
</feature>
<dbReference type="Pfam" id="PF00903">
    <property type="entry name" value="Glyoxalase"/>
    <property type="match status" value="1"/>
</dbReference>
<name>A0ABN3QKR0_9ACTN</name>
<organism evidence="2 3">
    <name type="scientific">Actinomadura fulvescens</name>
    <dbReference type="NCBI Taxonomy" id="46160"/>
    <lineage>
        <taxon>Bacteria</taxon>
        <taxon>Bacillati</taxon>
        <taxon>Actinomycetota</taxon>
        <taxon>Actinomycetes</taxon>
        <taxon>Streptosporangiales</taxon>
        <taxon>Thermomonosporaceae</taxon>
        <taxon>Actinomadura</taxon>
    </lineage>
</organism>
<evidence type="ECO:0000259" key="1">
    <source>
        <dbReference type="PROSITE" id="PS51819"/>
    </source>
</evidence>
<dbReference type="PROSITE" id="PS51819">
    <property type="entry name" value="VOC"/>
    <property type="match status" value="1"/>
</dbReference>
<dbReference type="RefSeq" id="WP_344547509.1">
    <property type="nucleotide sequence ID" value="NZ_BAAATD010000014.1"/>
</dbReference>
<dbReference type="InterPro" id="IPR029068">
    <property type="entry name" value="Glyas_Bleomycin-R_OHBP_Dase"/>
</dbReference>
<dbReference type="Gene3D" id="3.10.180.10">
    <property type="entry name" value="2,3-Dihydroxybiphenyl 1,2-Dioxygenase, domain 1"/>
    <property type="match status" value="1"/>
</dbReference>
<sequence length="125" mass="13107">MQITHATFVTLPVTDQDRAKEFYAGALGFEVVADRQAGPVRWVQVAPKGAQTSFTLATADQLGLQPGSVSGLMLETADLDGDCAELTRAGIAVEGPQDLPWGRQATLADPDGNGLILSEKPASAR</sequence>
<dbReference type="EMBL" id="BAAATD010000014">
    <property type="protein sequence ID" value="GAA2628816.1"/>
    <property type="molecule type" value="Genomic_DNA"/>
</dbReference>
<dbReference type="SUPFAM" id="SSF54593">
    <property type="entry name" value="Glyoxalase/Bleomycin resistance protein/Dihydroxybiphenyl dioxygenase"/>
    <property type="match status" value="1"/>
</dbReference>
<comment type="caution">
    <text evidence="2">The sequence shown here is derived from an EMBL/GenBank/DDBJ whole genome shotgun (WGS) entry which is preliminary data.</text>
</comment>
<dbReference type="InterPro" id="IPR037523">
    <property type="entry name" value="VOC_core"/>
</dbReference>
<proteinExistence type="predicted"/>
<dbReference type="PANTHER" id="PTHR36437:SF2">
    <property type="entry name" value="GLYOXALASE_BLEOMYCIN RESISTANCE PROTEIN_DIOXYGENASE"/>
    <property type="match status" value="1"/>
</dbReference>